<protein>
    <submittedName>
        <fullName evidence="2">Uncharacterized protein</fullName>
    </submittedName>
</protein>
<keyword evidence="1" id="KW-0812">Transmembrane</keyword>
<feature type="transmembrane region" description="Helical" evidence="1">
    <location>
        <begin position="88"/>
        <end position="107"/>
    </location>
</feature>
<accession>A0ABV0GMB3</accession>
<reference evidence="2 3" key="1">
    <citation type="journal article" date="2024" name="Appl. Microbiol. Biotechnol.">
        <title>Biosynthetic gene clusters with biotechnological applications in novel Antarctic isolates from Actinomycetota.</title>
        <authorList>
            <person name="Bruna P."/>
            <person name="Nunez-Montero K."/>
            <person name="Contreras M.J."/>
            <person name="Leal K."/>
            <person name="Garcia M."/>
            <person name="Abanto M."/>
            <person name="Barrientos L."/>
        </authorList>
    </citation>
    <scope>NUCLEOTIDE SEQUENCE [LARGE SCALE GENOMIC DNA]</scope>
    <source>
        <strain evidence="2 3">Se16.17</strain>
    </source>
</reference>
<keyword evidence="3" id="KW-1185">Reference proteome</keyword>
<feature type="transmembrane region" description="Helical" evidence="1">
    <location>
        <begin position="48"/>
        <end position="76"/>
    </location>
</feature>
<organism evidence="2 3">
    <name type="scientific">Paenarthrobacter nicotinovorans</name>
    <name type="common">Arthrobacter nicotinovorans</name>
    <dbReference type="NCBI Taxonomy" id="29320"/>
    <lineage>
        <taxon>Bacteria</taxon>
        <taxon>Bacillati</taxon>
        <taxon>Actinomycetota</taxon>
        <taxon>Actinomycetes</taxon>
        <taxon>Micrococcales</taxon>
        <taxon>Micrococcaceae</taxon>
        <taxon>Paenarthrobacter</taxon>
    </lineage>
</organism>
<gene>
    <name evidence="2" type="ORF">V3C41_00705</name>
</gene>
<proteinExistence type="predicted"/>
<keyword evidence="1" id="KW-0472">Membrane</keyword>
<evidence type="ECO:0000313" key="3">
    <source>
        <dbReference type="Proteomes" id="UP001448614"/>
    </source>
</evidence>
<sequence length="194" mass="20718">MDSRRSVASRLMWGIASALVSVLLGAVAQASAAWVSDSWPEVLVYLVMPGWAFILFAHLLSGFAAVVALALLVPALVRRISRGWLRRLAAVLAVLASVAAALPWSLYSAGMGLAAVAATYTEVKASSGESVIVEQSGFDPQTYSIYSQKSWGLWQRSVPWLSATQFFDPKGCMLTGGSDNLVLQCGVDEIVVPR</sequence>
<name>A0ABV0GMB3_PAENI</name>
<dbReference type="EMBL" id="JBBMFV010000002">
    <property type="protein sequence ID" value="MEO3939584.1"/>
    <property type="molecule type" value="Genomic_DNA"/>
</dbReference>
<keyword evidence="1" id="KW-1133">Transmembrane helix</keyword>
<dbReference type="Proteomes" id="UP001448614">
    <property type="component" value="Unassembled WGS sequence"/>
</dbReference>
<evidence type="ECO:0000313" key="2">
    <source>
        <dbReference type="EMBL" id="MEO3939584.1"/>
    </source>
</evidence>
<dbReference type="RefSeq" id="WP_347781564.1">
    <property type="nucleotide sequence ID" value="NZ_JBBMFV010000002.1"/>
</dbReference>
<comment type="caution">
    <text evidence="2">The sequence shown here is derived from an EMBL/GenBank/DDBJ whole genome shotgun (WGS) entry which is preliminary data.</text>
</comment>
<evidence type="ECO:0000256" key="1">
    <source>
        <dbReference type="SAM" id="Phobius"/>
    </source>
</evidence>